<comment type="caution">
    <text evidence="2">The sequence shown here is derived from an EMBL/GenBank/DDBJ whole genome shotgun (WGS) entry which is preliminary data.</text>
</comment>
<protein>
    <submittedName>
        <fullName evidence="2">Uncharacterized protein</fullName>
    </submittedName>
</protein>
<dbReference type="PATRIC" id="fig|1122147.4.peg.906"/>
<comment type="similarity">
    <text evidence="1">Belongs to the ComF/GntX family.</text>
</comment>
<accession>A0A0R1XIJ9</accession>
<dbReference type="EMBL" id="AZFW01000016">
    <property type="protein sequence ID" value="KRM29301.1"/>
    <property type="molecule type" value="Genomic_DNA"/>
</dbReference>
<gene>
    <name evidence="2" type="ORF">FC91_GL000879</name>
</gene>
<dbReference type="InterPro" id="IPR029057">
    <property type="entry name" value="PRTase-like"/>
</dbReference>
<sequence>MTPACGWCGRPWTITPTFGALCSLRRQRPATLCPECRATFLPWSAETVHCPRCHRPGAAVLCADCQYWQQLLPWLDGQAQHLFAYHSPIQTYFERFKRQGDYQLAAVFAADIGDWWRTRRRHYDAVIPVPSDPVRARQRGFDPVTALFASVLPLTPVLEKQGTTPEQAQQDRATRLTTRQPFIYQPKRGVRLRQWRRILLVDDIYTTGSTLHQTAAVLHAAGSDAVMDTFTLAR</sequence>
<dbReference type="InterPro" id="IPR051910">
    <property type="entry name" value="ComF/GntX_DNA_util-trans"/>
</dbReference>
<dbReference type="Gene3D" id="3.40.50.2020">
    <property type="match status" value="1"/>
</dbReference>
<dbReference type="PANTHER" id="PTHR47505:SF1">
    <property type="entry name" value="DNA UTILIZATION PROTEIN YHGH"/>
    <property type="match status" value="1"/>
</dbReference>
<dbReference type="AlphaFoldDB" id="A0A0R1XIJ9"/>
<dbReference type="InterPro" id="IPR000836">
    <property type="entry name" value="PRTase_dom"/>
</dbReference>
<name>A0A0R1XIJ9_9LACO</name>
<dbReference type="PANTHER" id="PTHR47505">
    <property type="entry name" value="DNA UTILIZATION PROTEIN YHGH"/>
    <property type="match status" value="1"/>
</dbReference>
<evidence type="ECO:0000313" key="2">
    <source>
        <dbReference type="EMBL" id="KRM29301.1"/>
    </source>
</evidence>
<dbReference type="eggNOG" id="COG1040">
    <property type="taxonomic scope" value="Bacteria"/>
</dbReference>
<evidence type="ECO:0000313" key="3">
    <source>
        <dbReference type="Proteomes" id="UP000050949"/>
    </source>
</evidence>
<dbReference type="OrthoDB" id="9779910at2"/>
<evidence type="ECO:0000256" key="1">
    <source>
        <dbReference type="ARBA" id="ARBA00008007"/>
    </source>
</evidence>
<dbReference type="RefSeq" id="WP_051225085.1">
    <property type="nucleotide sequence ID" value="NZ_AUEH01000002.1"/>
</dbReference>
<proteinExistence type="inferred from homology"/>
<dbReference type="SUPFAM" id="SSF53271">
    <property type="entry name" value="PRTase-like"/>
    <property type="match status" value="1"/>
</dbReference>
<reference evidence="2 3" key="1">
    <citation type="journal article" date="2015" name="Genome Announc.">
        <title>Expanding the biotechnology potential of lactobacilli through comparative genomics of 213 strains and associated genera.</title>
        <authorList>
            <person name="Sun Z."/>
            <person name="Harris H.M."/>
            <person name="McCann A."/>
            <person name="Guo C."/>
            <person name="Argimon S."/>
            <person name="Zhang W."/>
            <person name="Yang X."/>
            <person name="Jeffery I.B."/>
            <person name="Cooney J.C."/>
            <person name="Kagawa T.F."/>
            <person name="Liu W."/>
            <person name="Song Y."/>
            <person name="Salvetti E."/>
            <person name="Wrobel A."/>
            <person name="Rasinkangas P."/>
            <person name="Parkhill J."/>
            <person name="Rea M.C."/>
            <person name="O'Sullivan O."/>
            <person name="Ritari J."/>
            <person name="Douillard F.P."/>
            <person name="Paul Ross R."/>
            <person name="Yang R."/>
            <person name="Briner A.E."/>
            <person name="Felis G.E."/>
            <person name="de Vos W.M."/>
            <person name="Barrangou R."/>
            <person name="Klaenhammer T.R."/>
            <person name="Caufield P.W."/>
            <person name="Cui Y."/>
            <person name="Zhang H."/>
            <person name="O'Toole P.W."/>
        </authorList>
    </citation>
    <scope>NUCLEOTIDE SEQUENCE [LARGE SCALE GENOMIC DNA]</scope>
    <source>
        <strain evidence="2 3">DSM 16991</strain>
    </source>
</reference>
<dbReference type="Proteomes" id="UP000050949">
    <property type="component" value="Unassembled WGS sequence"/>
</dbReference>
<organism evidence="2 3">
    <name type="scientific">Schleiferilactobacillus harbinensis DSM 16991</name>
    <dbReference type="NCBI Taxonomy" id="1122147"/>
    <lineage>
        <taxon>Bacteria</taxon>
        <taxon>Bacillati</taxon>
        <taxon>Bacillota</taxon>
        <taxon>Bacilli</taxon>
        <taxon>Lactobacillales</taxon>
        <taxon>Lactobacillaceae</taxon>
        <taxon>Schleiferilactobacillus</taxon>
    </lineage>
</organism>
<dbReference type="CDD" id="cd06223">
    <property type="entry name" value="PRTases_typeI"/>
    <property type="match status" value="1"/>
</dbReference>